<name>M3JXZ3_CANMX</name>
<proteinExistence type="predicted"/>
<evidence type="ECO:0000256" key="1">
    <source>
        <dbReference type="SAM" id="MobiDB-lite"/>
    </source>
</evidence>
<feature type="compositionally biased region" description="Polar residues" evidence="1">
    <location>
        <begin position="37"/>
        <end position="57"/>
    </location>
</feature>
<dbReference type="OrthoDB" id="4096756at2759"/>
<reference evidence="3 4" key="1">
    <citation type="submission" date="2013-02" db="EMBL/GenBank/DDBJ databases">
        <title>Genome sequence of Candida maltosa Xu316, a potential industrial strain for xylitol and ethanol production.</title>
        <authorList>
            <person name="Yu J."/>
            <person name="Wang Q."/>
            <person name="Geng X."/>
            <person name="Bao W."/>
            <person name="He P."/>
            <person name="Cai J."/>
        </authorList>
    </citation>
    <scope>NUCLEOTIDE SEQUENCE [LARGE SCALE GENOMIC DNA]</scope>
    <source>
        <strain evidence="4">Xu316</strain>
    </source>
</reference>
<organism evidence="3 4">
    <name type="scientific">Candida maltosa (strain Xu316)</name>
    <name type="common">Yeast</name>
    <dbReference type="NCBI Taxonomy" id="1245528"/>
    <lineage>
        <taxon>Eukaryota</taxon>
        <taxon>Fungi</taxon>
        <taxon>Dikarya</taxon>
        <taxon>Ascomycota</taxon>
        <taxon>Saccharomycotina</taxon>
        <taxon>Pichiomycetes</taxon>
        <taxon>Debaryomycetaceae</taxon>
        <taxon>Candida/Lodderomyces clade</taxon>
        <taxon>Candida</taxon>
    </lineage>
</organism>
<keyword evidence="4" id="KW-1185">Reference proteome</keyword>
<feature type="compositionally biased region" description="Low complexity" evidence="1">
    <location>
        <begin position="372"/>
        <end position="388"/>
    </location>
</feature>
<feature type="compositionally biased region" description="Low complexity" evidence="1">
    <location>
        <begin position="458"/>
        <end position="469"/>
    </location>
</feature>
<feature type="compositionally biased region" description="Low complexity" evidence="1">
    <location>
        <begin position="15"/>
        <end position="24"/>
    </location>
</feature>
<evidence type="ECO:0000313" key="4">
    <source>
        <dbReference type="Proteomes" id="UP000011777"/>
    </source>
</evidence>
<feature type="transmembrane region" description="Helical" evidence="2">
    <location>
        <begin position="782"/>
        <end position="809"/>
    </location>
</feature>
<feature type="compositionally biased region" description="Low complexity" evidence="1">
    <location>
        <begin position="328"/>
        <end position="353"/>
    </location>
</feature>
<feature type="region of interest" description="Disordered" evidence="1">
    <location>
        <begin position="407"/>
        <end position="444"/>
    </location>
</feature>
<comment type="caution">
    <text evidence="3">The sequence shown here is derived from an EMBL/GenBank/DDBJ whole genome shotgun (WGS) entry which is preliminary data.</text>
</comment>
<dbReference type="OMA" id="SFFFKNR"/>
<feature type="transmembrane region" description="Helical" evidence="2">
    <location>
        <begin position="830"/>
        <end position="855"/>
    </location>
</feature>
<dbReference type="HOGENOM" id="CLU_323400_0_0_1"/>
<feature type="compositionally biased region" description="Polar residues" evidence="1">
    <location>
        <begin position="480"/>
        <end position="495"/>
    </location>
</feature>
<feature type="compositionally biased region" description="Polar residues" evidence="1">
    <location>
        <begin position="562"/>
        <end position="573"/>
    </location>
</feature>
<feature type="region of interest" description="Disordered" evidence="1">
    <location>
        <begin position="79"/>
        <end position="211"/>
    </location>
</feature>
<gene>
    <name evidence="3" type="ORF">G210_1699</name>
</gene>
<feature type="compositionally biased region" description="Low complexity" evidence="1">
    <location>
        <begin position="428"/>
        <end position="444"/>
    </location>
</feature>
<feature type="compositionally biased region" description="Acidic residues" evidence="1">
    <location>
        <begin position="161"/>
        <end position="184"/>
    </location>
</feature>
<feature type="region of interest" description="Disordered" evidence="1">
    <location>
        <begin position="458"/>
        <end position="501"/>
    </location>
</feature>
<evidence type="ECO:0000256" key="2">
    <source>
        <dbReference type="SAM" id="Phobius"/>
    </source>
</evidence>
<feature type="compositionally biased region" description="Polar residues" evidence="1">
    <location>
        <begin position="101"/>
        <end position="110"/>
    </location>
</feature>
<dbReference type="AlphaFoldDB" id="M3JXZ3"/>
<evidence type="ECO:0000313" key="3">
    <source>
        <dbReference type="EMBL" id="EMG47850.1"/>
    </source>
</evidence>
<keyword evidence="2" id="KW-0812">Transmembrane</keyword>
<accession>M3JXZ3</accession>
<feature type="compositionally biased region" description="Low complexity" evidence="1">
    <location>
        <begin position="134"/>
        <end position="152"/>
    </location>
</feature>
<feature type="region of interest" description="Disordered" evidence="1">
    <location>
        <begin position="1"/>
        <end position="58"/>
    </location>
</feature>
<sequence>MSEEEDDNRKSLGIPSSSSTSSSIQPPPPTTSSSSSHQTLDSQPKSASSETTDFTSPSKSLKSFFFKNRLSNYSIDSITEQPELEEQQQQQVTLPNKKASIGSQELSPSKSPRLLTFNLRPKFIRSRSSGLSDTNSTTQSIQPPTSSSAIIPTHRRATIEDFADTESEESKEDLEDQSDMEEEVADKTADSINSVLQEYHNRDSEYENRDSKKFVFQEEFDDTSIKTKSRPQSKVLSHEENEELKAEIMRHGSVRSSGSVALKPIIGGINRSAAQQQFIDTHLAQQHLGDTRKQIEVIDPILPSKQPSSATTESDFPENTATTLKRISAASNSSSNNSTYNENRNSAASSANSVRFKIQNDKIEQIKSKHISTSTTNAEAAAAGNVNRSSLRESVLFSDESEVEIKYPEPTVTPFQTPRVPRERHSDSSPSTDNTNSTSNNNSSVSYEVPVAIAGMIPRSSSGSSVHSSRVPHHQQQRSLSSQVSTPTKSQSKLQEQTDETVLVGTSAVRTSAIETVANKTTSTTSDMYNETMLKDVKHASLAARSSMSSGELLQNLEQSYDYSKSNENSGNSDDTKLHSESKTNSVQGPVYEFTLEKNPPLQSPPSVHLKKDYAPDSIDTNVIRTSVPRSSEVDKSANMTAGLDASNKLPVMLFKVQDRDLADKQYKEQKSTNHPHHHADTSSSTDRSRHSTRRPVDITVPETRSGGSTSTSSNASIKHIINKHFRTIGDNINPTNQPKLVTVSPPKPTYQRTFDEKDLMQIPTPPSDSESQSVKFIEYPWLRWSLLMVLGLIIPPLYFLIPIGVLDGGYTGLRYANKQYRRFNKKQKIISFIFGILWLLIVLAMIGVGIGLGVTREG</sequence>
<feature type="compositionally biased region" description="Basic and acidic residues" evidence="1">
    <location>
        <begin position="199"/>
        <end position="211"/>
    </location>
</feature>
<dbReference type="EMBL" id="AOGT01001354">
    <property type="protein sequence ID" value="EMG47850.1"/>
    <property type="molecule type" value="Genomic_DNA"/>
</dbReference>
<feature type="region of interest" description="Disordered" evidence="1">
    <location>
        <begin position="562"/>
        <end position="586"/>
    </location>
</feature>
<dbReference type="Proteomes" id="UP000011777">
    <property type="component" value="Unassembled WGS sequence"/>
</dbReference>
<keyword evidence="2" id="KW-0472">Membrane</keyword>
<dbReference type="eggNOG" id="ENOG502RWFX">
    <property type="taxonomic scope" value="Eukaryota"/>
</dbReference>
<feature type="region of interest" description="Disordered" evidence="1">
    <location>
        <begin position="666"/>
        <end position="715"/>
    </location>
</feature>
<protein>
    <submittedName>
        <fullName evidence="3">Uncharacterized protein</fullName>
    </submittedName>
</protein>
<feature type="region of interest" description="Disordered" evidence="1">
    <location>
        <begin position="327"/>
        <end position="353"/>
    </location>
</feature>
<dbReference type="STRING" id="1245528.M3JXZ3"/>
<keyword evidence="2" id="KW-1133">Transmembrane helix</keyword>
<feature type="region of interest" description="Disordered" evidence="1">
    <location>
        <begin position="369"/>
        <end position="388"/>
    </location>
</feature>